<dbReference type="EMBL" id="LSRX01000827">
    <property type="protein sequence ID" value="OLP88144.1"/>
    <property type="molecule type" value="Genomic_DNA"/>
</dbReference>
<feature type="compositionally biased region" description="Basic and acidic residues" evidence="1">
    <location>
        <begin position="222"/>
        <end position="235"/>
    </location>
</feature>
<name>A0A1Q9CZ00_SYMMI</name>
<evidence type="ECO:0000256" key="1">
    <source>
        <dbReference type="SAM" id="MobiDB-lite"/>
    </source>
</evidence>
<gene>
    <name evidence="2" type="ORF">AK812_SmicGene49073</name>
</gene>
<feature type="region of interest" description="Disordered" evidence="1">
    <location>
        <begin position="114"/>
        <end position="140"/>
    </location>
</feature>
<keyword evidence="3" id="KW-1185">Reference proteome</keyword>
<dbReference type="Proteomes" id="UP000186817">
    <property type="component" value="Unassembled WGS sequence"/>
</dbReference>
<dbReference type="AlphaFoldDB" id="A0A1Q9CZ00"/>
<feature type="region of interest" description="Disordered" evidence="1">
    <location>
        <begin position="209"/>
        <end position="247"/>
    </location>
</feature>
<sequence>MASRSDLVKKWLSKGGATPACPAHVASDLLLFKGYRAPEKCELERQTTSAVDFDLAAQSEQGSSSNSDLEGMYAFNGIVQTTEEAQEHTCSAASSSSALGVSTPANSSWLAVAGEAQPGPARTVPSSDTGEFPGRDLRSKVEPFESGLQRKATRIRACQIDASSKLASSGKFTGGACRGERLCGSAHSQAKSLLSCGKDASDILARLGSKAQRTSGAVAADLKSRPSLDTRRRSDTPVPVGRASRRQ</sequence>
<protein>
    <submittedName>
        <fullName evidence="2">Uncharacterized protein</fullName>
    </submittedName>
</protein>
<organism evidence="2 3">
    <name type="scientific">Symbiodinium microadriaticum</name>
    <name type="common">Dinoflagellate</name>
    <name type="synonym">Zooxanthella microadriatica</name>
    <dbReference type="NCBI Taxonomy" id="2951"/>
    <lineage>
        <taxon>Eukaryota</taxon>
        <taxon>Sar</taxon>
        <taxon>Alveolata</taxon>
        <taxon>Dinophyceae</taxon>
        <taxon>Suessiales</taxon>
        <taxon>Symbiodiniaceae</taxon>
        <taxon>Symbiodinium</taxon>
    </lineage>
</organism>
<evidence type="ECO:0000313" key="2">
    <source>
        <dbReference type="EMBL" id="OLP88144.1"/>
    </source>
</evidence>
<evidence type="ECO:0000313" key="3">
    <source>
        <dbReference type="Proteomes" id="UP000186817"/>
    </source>
</evidence>
<comment type="caution">
    <text evidence="2">The sequence shown here is derived from an EMBL/GenBank/DDBJ whole genome shotgun (WGS) entry which is preliminary data.</text>
</comment>
<reference evidence="2 3" key="1">
    <citation type="submission" date="2016-02" db="EMBL/GenBank/DDBJ databases">
        <title>Genome analysis of coral dinoflagellate symbionts highlights evolutionary adaptations to a symbiotic lifestyle.</title>
        <authorList>
            <person name="Aranda M."/>
            <person name="Li Y."/>
            <person name="Liew Y.J."/>
            <person name="Baumgarten S."/>
            <person name="Simakov O."/>
            <person name="Wilson M."/>
            <person name="Piel J."/>
            <person name="Ashoor H."/>
            <person name="Bougouffa S."/>
            <person name="Bajic V.B."/>
            <person name="Ryu T."/>
            <person name="Ravasi T."/>
            <person name="Bayer T."/>
            <person name="Micklem G."/>
            <person name="Kim H."/>
            <person name="Bhak J."/>
            <person name="Lajeunesse T.C."/>
            <person name="Voolstra C.R."/>
        </authorList>
    </citation>
    <scope>NUCLEOTIDE SEQUENCE [LARGE SCALE GENOMIC DNA]</scope>
    <source>
        <strain evidence="2 3">CCMP2467</strain>
    </source>
</reference>
<proteinExistence type="predicted"/>
<accession>A0A1Q9CZ00</accession>